<feature type="disulfide bond" evidence="8">
    <location>
        <begin position="184"/>
        <end position="185"/>
    </location>
</feature>
<evidence type="ECO:0000256" key="2">
    <source>
        <dbReference type="ARBA" id="ARBA00006963"/>
    </source>
</evidence>
<evidence type="ECO:0000259" key="10">
    <source>
        <dbReference type="Pfam" id="PF05270"/>
    </source>
</evidence>
<feature type="active site" description="Proton donor" evidence="7">
    <location>
        <position position="306"/>
    </location>
</feature>
<dbReference type="AlphaFoldDB" id="A0A6G1LGT2"/>
<evidence type="ECO:0000256" key="5">
    <source>
        <dbReference type="ARBA" id="ARBA00023180"/>
    </source>
</evidence>
<dbReference type="PANTHER" id="PTHR39447:SF2">
    <property type="entry name" value="ALPHA-L-ARABINOFURANOSIDASE B"/>
    <property type="match status" value="1"/>
</dbReference>
<dbReference type="SUPFAM" id="SSF110221">
    <property type="entry name" value="AbfB domain"/>
    <property type="match status" value="1"/>
</dbReference>
<dbReference type="GO" id="GO:0005576">
    <property type="term" value="C:extracellular region"/>
    <property type="evidence" value="ECO:0007669"/>
    <property type="project" value="UniProtKB-SubCell"/>
</dbReference>
<feature type="disulfide bond" evidence="8">
    <location>
        <begin position="25"/>
        <end position="35"/>
    </location>
</feature>
<evidence type="ECO:0000256" key="1">
    <source>
        <dbReference type="ARBA" id="ARBA00001462"/>
    </source>
</evidence>
<accession>A0A6G1LGT2</accession>
<dbReference type="UniPathway" id="UPA00667"/>
<dbReference type="Pfam" id="PF05270">
    <property type="entry name" value="AbfB"/>
    <property type="match status" value="1"/>
</dbReference>
<evidence type="ECO:0000256" key="9">
    <source>
        <dbReference type="RuleBase" id="RU367111"/>
    </source>
</evidence>
<feature type="active site" description="Nucleophile" evidence="7">
    <location>
        <position position="231"/>
    </location>
</feature>
<keyword evidence="13" id="KW-1185">Reference proteome</keyword>
<evidence type="ECO:0000259" key="11">
    <source>
        <dbReference type="Pfam" id="PF09206"/>
    </source>
</evidence>
<dbReference type="GO" id="GO:0031222">
    <property type="term" value="P:arabinan catabolic process"/>
    <property type="evidence" value="ECO:0007669"/>
    <property type="project" value="UniProtKB-UniRule"/>
</dbReference>
<evidence type="ECO:0000313" key="13">
    <source>
        <dbReference type="Proteomes" id="UP000799436"/>
    </source>
</evidence>
<comment type="similarity">
    <text evidence="2 9">Belongs to the glycosyl hydrolase 54 family.</text>
</comment>
<dbReference type="OrthoDB" id="157622at2759"/>
<protein>
    <recommendedName>
        <fullName evidence="9">Alpha-L-arabinofuranosidase</fullName>
        <ecNumber evidence="9">3.2.1.55</ecNumber>
    </recommendedName>
</protein>
<dbReference type="InterPro" id="IPR015289">
    <property type="entry name" value="A-L-arabinofuranosidase_B_cat"/>
</dbReference>
<name>A0A6G1LGT2_9PEZI</name>
<dbReference type="PANTHER" id="PTHR39447">
    <property type="entry name" value="ALPHA-L-ARABINOFURANOSIDASE B"/>
    <property type="match status" value="1"/>
</dbReference>
<dbReference type="InterPro" id="IPR013320">
    <property type="entry name" value="ConA-like_dom_sf"/>
</dbReference>
<dbReference type="InterPro" id="IPR038964">
    <property type="entry name" value="ABFB"/>
</dbReference>
<organism evidence="12 13">
    <name type="scientific">Teratosphaeria nubilosa</name>
    <dbReference type="NCBI Taxonomy" id="161662"/>
    <lineage>
        <taxon>Eukaryota</taxon>
        <taxon>Fungi</taxon>
        <taxon>Dikarya</taxon>
        <taxon>Ascomycota</taxon>
        <taxon>Pezizomycotina</taxon>
        <taxon>Dothideomycetes</taxon>
        <taxon>Dothideomycetidae</taxon>
        <taxon>Mycosphaerellales</taxon>
        <taxon>Teratosphaeriaceae</taxon>
        <taxon>Teratosphaeria</taxon>
    </lineage>
</organism>
<keyword evidence="4 9" id="KW-0378">Hydrolase</keyword>
<dbReference type="Gene3D" id="2.60.120.200">
    <property type="match status" value="1"/>
</dbReference>
<comment type="catalytic activity">
    <reaction evidence="1 9">
        <text>Hydrolysis of terminal non-reducing alpha-L-arabinofuranoside residues in alpha-L-arabinosides.</text>
        <dbReference type="EC" id="3.2.1.55"/>
    </reaction>
</comment>
<dbReference type="Proteomes" id="UP000799436">
    <property type="component" value="Unassembled WGS sequence"/>
</dbReference>
<dbReference type="GO" id="GO:0046373">
    <property type="term" value="P:L-arabinose metabolic process"/>
    <property type="evidence" value="ECO:0007669"/>
    <property type="project" value="UniProtKB-UniRule"/>
</dbReference>
<evidence type="ECO:0000256" key="3">
    <source>
        <dbReference type="ARBA" id="ARBA00022729"/>
    </source>
</evidence>
<keyword evidence="9" id="KW-0119">Carbohydrate metabolism</keyword>
<comment type="subcellular location">
    <subcellularLocation>
        <location evidence="9">Secreted</location>
    </subcellularLocation>
</comment>
<dbReference type="GO" id="GO:0045493">
    <property type="term" value="P:xylan catabolic process"/>
    <property type="evidence" value="ECO:0007669"/>
    <property type="project" value="UniProtKB-KW"/>
</dbReference>
<evidence type="ECO:0000256" key="8">
    <source>
        <dbReference type="PIRSR" id="PIRSR638964-3"/>
    </source>
</evidence>
<keyword evidence="5" id="KW-0325">Glycoprotein</keyword>
<dbReference type="EMBL" id="ML995816">
    <property type="protein sequence ID" value="KAF2772085.1"/>
    <property type="molecule type" value="Genomic_DNA"/>
</dbReference>
<sequence length="513" mass="53501">MSPRSFFHCTVSIATIISIAAAAPCDIYHSANTPCVAAHSTIRALYDSFNSALYQVLRQSDGQTAEISPRKAGGVADAEAQDRFCVNTTCIINVIYDQSGRSNHLSIAPSGGATGGPGKGPLNGGDYPASGFGAPVTLNGEKAYGVFISPNTGYRNNQATGLATGDEPQGMYAIVDGTHFKEACCFDYGNAETSSDDTGDSHMEAIYFGPGDGTGRGKGAGSGPWIMGDLENGLWPGDPELTNEQNPTQTSRFVTAIVKGDSGNKWAIRGGDANSGGLTTYFEGPRPAGYNPMHKEGAIILGIGGDNSNSAQGTFYEGAITTSYPPDSAENSIQSNILSQNYQPASLITGAPLNPGSALTIRATSPGHESQYLSHSHSTVLFQSLSSSPLPDTAKWRVASGLGLSGCISLESVDTPGQYIRHSGAKLRLDADGGGDKQFREDATFCPQMALSGSGTHTFRSWNFPVRNVRVFGGGGDGEAVIAYNGGQTPFVWDAFSSAYGEEVSFVVEVVGG</sequence>
<dbReference type="InterPro" id="IPR036195">
    <property type="entry name" value="AbfB_ABD_sf"/>
</dbReference>
<proteinExistence type="inferred from homology"/>
<feature type="domain" description="Alpha-L-arabinofuranosidase B arabinose-binding" evidence="10">
    <location>
        <begin position="362"/>
        <end position="506"/>
    </location>
</feature>
<keyword evidence="6 9" id="KW-0326">Glycosidase</keyword>
<dbReference type="GO" id="GO:0045490">
    <property type="term" value="P:pectin catabolic process"/>
    <property type="evidence" value="ECO:0007669"/>
    <property type="project" value="TreeGrafter"/>
</dbReference>
<feature type="disulfide bond" evidence="8">
    <location>
        <begin position="85"/>
        <end position="90"/>
    </location>
</feature>
<dbReference type="GO" id="GO:0046556">
    <property type="term" value="F:alpha-L-arabinofuranosidase activity"/>
    <property type="evidence" value="ECO:0007669"/>
    <property type="project" value="UniProtKB-UniRule"/>
</dbReference>
<dbReference type="EC" id="3.2.1.55" evidence="9"/>
<reference evidence="12" key="1">
    <citation type="journal article" date="2020" name="Stud. Mycol.">
        <title>101 Dothideomycetes genomes: a test case for predicting lifestyles and emergence of pathogens.</title>
        <authorList>
            <person name="Haridas S."/>
            <person name="Albert R."/>
            <person name="Binder M."/>
            <person name="Bloem J."/>
            <person name="Labutti K."/>
            <person name="Salamov A."/>
            <person name="Andreopoulos B."/>
            <person name="Baker S."/>
            <person name="Barry K."/>
            <person name="Bills G."/>
            <person name="Bluhm B."/>
            <person name="Cannon C."/>
            <person name="Castanera R."/>
            <person name="Culley D."/>
            <person name="Daum C."/>
            <person name="Ezra D."/>
            <person name="Gonzalez J."/>
            <person name="Henrissat B."/>
            <person name="Kuo A."/>
            <person name="Liang C."/>
            <person name="Lipzen A."/>
            <person name="Lutzoni F."/>
            <person name="Magnuson J."/>
            <person name="Mondo S."/>
            <person name="Nolan M."/>
            <person name="Ohm R."/>
            <person name="Pangilinan J."/>
            <person name="Park H.-J."/>
            <person name="Ramirez L."/>
            <person name="Alfaro M."/>
            <person name="Sun H."/>
            <person name="Tritt A."/>
            <person name="Yoshinaga Y."/>
            <person name="Zwiers L.-H."/>
            <person name="Turgeon B."/>
            <person name="Goodwin S."/>
            <person name="Spatafora J."/>
            <person name="Crous P."/>
            <person name="Grigoriev I."/>
        </authorList>
    </citation>
    <scope>NUCLEOTIDE SEQUENCE</scope>
    <source>
        <strain evidence="12">CBS 116005</strain>
    </source>
</reference>
<dbReference type="Gene3D" id="2.80.10.50">
    <property type="match status" value="1"/>
</dbReference>
<evidence type="ECO:0000256" key="4">
    <source>
        <dbReference type="ARBA" id="ARBA00022801"/>
    </source>
</evidence>
<keyword evidence="9" id="KW-0624">Polysaccharide degradation</keyword>
<dbReference type="Pfam" id="PF09206">
    <property type="entry name" value="ArabFuran-catal"/>
    <property type="match status" value="1"/>
</dbReference>
<keyword evidence="9" id="KW-0964">Secreted</keyword>
<feature type="signal peptide" evidence="9">
    <location>
        <begin position="1"/>
        <end position="22"/>
    </location>
</feature>
<evidence type="ECO:0000256" key="6">
    <source>
        <dbReference type="ARBA" id="ARBA00023295"/>
    </source>
</evidence>
<feature type="chain" id="PRO_5027150639" description="Alpha-L-arabinofuranosidase" evidence="9">
    <location>
        <begin position="23"/>
        <end position="513"/>
    </location>
</feature>
<feature type="disulfide bond" evidence="8">
    <location>
        <begin position="407"/>
        <end position="446"/>
    </location>
</feature>
<comment type="pathway">
    <text evidence="9">Glycan metabolism; L-arabinan degradation.</text>
</comment>
<gene>
    <name evidence="12" type="ORF">EJ03DRAFT_267552</name>
</gene>
<keyword evidence="8" id="KW-1015">Disulfide bond</keyword>
<dbReference type="InterPro" id="IPR007934">
    <property type="entry name" value="AbfB_ABD"/>
</dbReference>
<dbReference type="SUPFAM" id="SSF49899">
    <property type="entry name" value="Concanavalin A-like lectins/glucanases"/>
    <property type="match status" value="1"/>
</dbReference>
<evidence type="ECO:0000313" key="12">
    <source>
        <dbReference type="EMBL" id="KAF2772085.1"/>
    </source>
</evidence>
<evidence type="ECO:0000256" key="7">
    <source>
        <dbReference type="PIRSR" id="PIRSR638964-1"/>
    </source>
</evidence>
<feature type="domain" description="Alpha-L-arabinofuranosidase B catalytic" evidence="11">
    <location>
        <begin position="24"/>
        <end position="343"/>
    </location>
</feature>
<keyword evidence="3 9" id="KW-0732">Signal</keyword>
<keyword evidence="9" id="KW-0858">Xylan degradation</keyword>